<dbReference type="Pfam" id="PF03372">
    <property type="entry name" value="Exo_endo_phos"/>
    <property type="match status" value="1"/>
</dbReference>
<dbReference type="InterPro" id="IPR005036">
    <property type="entry name" value="CBM21_dom"/>
</dbReference>
<keyword evidence="2" id="KW-0378">Hydrolase</keyword>
<evidence type="ECO:0000313" key="3">
    <source>
        <dbReference type="Proteomes" id="UP000676649"/>
    </source>
</evidence>
<dbReference type="Proteomes" id="UP000676649">
    <property type="component" value="Chromosome"/>
</dbReference>
<dbReference type="Gene3D" id="3.60.10.10">
    <property type="entry name" value="Endonuclease/exonuclease/phosphatase"/>
    <property type="match status" value="1"/>
</dbReference>
<name>A0A975MQV7_9GAMM</name>
<proteinExistence type="predicted"/>
<keyword evidence="2" id="KW-0255">Endonuclease</keyword>
<dbReference type="KEGG" id="mpad:KEF85_07795"/>
<evidence type="ECO:0000259" key="1">
    <source>
        <dbReference type="PROSITE" id="PS51159"/>
    </source>
</evidence>
<dbReference type="Gene3D" id="2.60.40.2440">
    <property type="entry name" value="Carbohydrate binding type-21 domain"/>
    <property type="match status" value="2"/>
</dbReference>
<dbReference type="Pfam" id="PF03370">
    <property type="entry name" value="CBM_21"/>
    <property type="match status" value="1"/>
</dbReference>
<dbReference type="PANTHER" id="PTHR14859">
    <property type="entry name" value="CALCOFLUOR WHITE HYPERSENSITIVE PROTEIN PRECURSOR"/>
    <property type="match status" value="1"/>
</dbReference>
<sequence length="488" mass="55902">MAEFIHWLTVENTSHRKKLPNWQSLSFVLQVANLAYDKQVDVVWAGADGIWQTLAAEYLSTTADGAEIWQAQLRLDAAEQVLPGDVQFAVRLRVADQAYWDNGGGNNYLSIQHSGLRLNPALAWQCLHYQQRLADGQQSLELKLAVNQSLSGPPVVYWTKDNWQHSHHSRCRLHKSTATASTKIWSARLKPGTAFRVQYAIAYPCGTELRWDNNAGRDYQLSRKPLQVLILNLHCYQEQGQQEKFSQIAKAIDELEADIVCLQEVAEPWQDGRGDWPANAANIINQQLKQPFYLHYDWAHRGFDQYREGVAILSRQALLNPASGYVSDSTDVYNIHSRKVVTASLKLAYFGLIQVFSAHLSWWEDGFQQQFQRLAGWADSVYDPQTSAVLLCGDFNITAGSQAYWQVINDYQYRDAYLLVHERGLSDPVFRVNDSHWQHDFSEDYRIDYIFCHPRSRLRVTAARTVFTSADYGRVSDHCGYLMTFEPE</sequence>
<dbReference type="PROSITE" id="PS51159">
    <property type="entry name" value="CBM21"/>
    <property type="match status" value="1"/>
</dbReference>
<gene>
    <name evidence="2" type="ORF">KEF85_07795</name>
</gene>
<protein>
    <submittedName>
        <fullName evidence="2">Endonuclease/exonuclease/phosphatase family protein</fullName>
    </submittedName>
</protein>
<dbReference type="InterPro" id="IPR051916">
    <property type="entry name" value="GPI-anchor_lipid_remodeler"/>
</dbReference>
<feature type="domain" description="CBM21" evidence="1">
    <location>
        <begin position="1"/>
        <end position="111"/>
    </location>
</feature>
<dbReference type="RefSeq" id="WP_215584716.1">
    <property type="nucleotide sequence ID" value="NZ_CP073754.1"/>
</dbReference>
<reference evidence="2" key="1">
    <citation type="submission" date="2021-04" db="EMBL/GenBank/DDBJ databases">
        <title>Draft genome sequence data of methanotrophic Methylovulum sp. strain S1L and Methylomonas sp. strain S2AM isolated from boreal lake water columns.</title>
        <authorList>
            <person name="Rissanen A.J."/>
            <person name="Mangayil R."/>
            <person name="Svenning M.M."/>
            <person name="Khanongnuch R."/>
        </authorList>
    </citation>
    <scope>NUCLEOTIDE SEQUENCE</scope>
    <source>
        <strain evidence="2">S2AM</strain>
    </source>
</reference>
<dbReference type="InterPro" id="IPR005135">
    <property type="entry name" value="Endo/exonuclease/phosphatase"/>
</dbReference>
<dbReference type="SUPFAM" id="SSF56219">
    <property type="entry name" value="DNase I-like"/>
    <property type="match status" value="1"/>
</dbReference>
<keyword evidence="3" id="KW-1185">Reference proteome</keyword>
<dbReference type="GO" id="GO:0006506">
    <property type="term" value="P:GPI anchor biosynthetic process"/>
    <property type="evidence" value="ECO:0007669"/>
    <property type="project" value="TreeGrafter"/>
</dbReference>
<dbReference type="EMBL" id="CP073754">
    <property type="protein sequence ID" value="QWF72337.1"/>
    <property type="molecule type" value="Genomic_DNA"/>
</dbReference>
<keyword evidence="2" id="KW-0540">Nuclease</keyword>
<accession>A0A975MQV7</accession>
<evidence type="ECO:0000313" key="2">
    <source>
        <dbReference type="EMBL" id="QWF72337.1"/>
    </source>
</evidence>
<dbReference type="AlphaFoldDB" id="A0A975MQV7"/>
<dbReference type="PANTHER" id="PTHR14859:SF1">
    <property type="entry name" value="PGAP2-INTERACTING PROTEIN"/>
    <property type="match status" value="1"/>
</dbReference>
<dbReference type="GO" id="GO:0016020">
    <property type="term" value="C:membrane"/>
    <property type="evidence" value="ECO:0007669"/>
    <property type="project" value="GOC"/>
</dbReference>
<dbReference type="InterPro" id="IPR038175">
    <property type="entry name" value="CBM21_dom_sf"/>
</dbReference>
<dbReference type="InterPro" id="IPR036691">
    <property type="entry name" value="Endo/exonu/phosph_ase_sf"/>
</dbReference>
<dbReference type="GO" id="GO:0004519">
    <property type="term" value="F:endonuclease activity"/>
    <property type="evidence" value="ECO:0007669"/>
    <property type="project" value="UniProtKB-KW"/>
</dbReference>
<organism evidence="2 3">
    <name type="scientific">Methylomonas paludis</name>
    <dbReference type="NCBI Taxonomy" id="1173101"/>
    <lineage>
        <taxon>Bacteria</taxon>
        <taxon>Pseudomonadati</taxon>
        <taxon>Pseudomonadota</taxon>
        <taxon>Gammaproteobacteria</taxon>
        <taxon>Methylococcales</taxon>
        <taxon>Methylococcaceae</taxon>
        <taxon>Methylomonas</taxon>
    </lineage>
</organism>